<organism evidence="3">
    <name type="scientific">marine metagenome</name>
    <dbReference type="NCBI Taxonomy" id="408172"/>
    <lineage>
        <taxon>unclassified sequences</taxon>
        <taxon>metagenomes</taxon>
        <taxon>ecological metagenomes</taxon>
    </lineage>
</organism>
<keyword evidence="1" id="KW-0812">Transmembrane</keyword>
<sequence length="168" mass="18745">MAIAISDYCIPVILALTLFYLWFAGTNNKERYTFQRAVLSAIVSLGLANLFVLVINDYYYRERPFLAHDITLLFYAPTDSSFPANPAALSFALAFSIWLKVKITGRYLFVFSAIWCISRIYAGIFFPSDIVGGAVLGITASLTGSYLLKILDPIPHLIIRVARVLHLA</sequence>
<dbReference type="Pfam" id="PF01569">
    <property type="entry name" value="PAP2"/>
    <property type="match status" value="1"/>
</dbReference>
<feature type="transmembrane region" description="Helical" evidence="1">
    <location>
        <begin position="37"/>
        <end position="60"/>
    </location>
</feature>
<dbReference type="InterPro" id="IPR036938">
    <property type="entry name" value="PAP2/HPO_sf"/>
</dbReference>
<keyword evidence="1" id="KW-0472">Membrane</keyword>
<feature type="transmembrane region" description="Helical" evidence="1">
    <location>
        <begin position="80"/>
        <end position="99"/>
    </location>
</feature>
<dbReference type="SUPFAM" id="SSF48317">
    <property type="entry name" value="Acid phosphatase/Vanadium-dependent haloperoxidase"/>
    <property type="match status" value="1"/>
</dbReference>
<evidence type="ECO:0000256" key="1">
    <source>
        <dbReference type="SAM" id="Phobius"/>
    </source>
</evidence>
<dbReference type="AlphaFoldDB" id="A0A381X4S8"/>
<gene>
    <name evidence="3" type="ORF">METZ01_LOCUS112494</name>
</gene>
<name>A0A381X4S8_9ZZZZ</name>
<accession>A0A381X4S8</accession>
<feature type="domain" description="Phosphatidic acid phosphatase type 2/haloperoxidase" evidence="2">
    <location>
        <begin position="38"/>
        <end position="145"/>
    </location>
</feature>
<dbReference type="InterPro" id="IPR000326">
    <property type="entry name" value="PAP2/HPO"/>
</dbReference>
<feature type="transmembrane region" description="Helical" evidence="1">
    <location>
        <begin position="6"/>
        <end position="25"/>
    </location>
</feature>
<dbReference type="Gene3D" id="1.20.144.10">
    <property type="entry name" value="Phosphatidic acid phosphatase type 2/haloperoxidase"/>
    <property type="match status" value="1"/>
</dbReference>
<dbReference type="SMART" id="SM00014">
    <property type="entry name" value="acidPPc"/>
    <property type="match status" value="1"/>
</dbReference>
<feature type="transmembrane region" description="Helical" evidence="1">
    <location>
        <begin position="130"/>
        <end position="148"/>
    </location>
</feature>
<proteinExistence type="predicted"/>
<keyword evidence="1" id="KW-1133">Transmembrane helix</keyword>
<protein>
    <recommendedName>
        <fullName evidence="2">Phosphatidic acid phosphatase type 2/haloperoxidase domain-containing protein</fullName>
    </recommendedName>
</protein>
<evidence type="ECO:0000313" key="3">
    <source>
        <dbReference type="EMBL" id="SVA59640.1"/>
    </source>
</evidence>
<evidence type="ECO:0000259" key="2">
    <source>
        <dbReference type="SMART" id="SM00014"/>
    </source>
</evidence>
<reference evidence="3" key="1">
    <citation type="submission" date="2018-05" db="EMBL/GenBank/DDBJ databases">
        <authorList>
            <person name="Lanie J.A."/>
            <person name="Ng W.-L."/>
            <person name="Kazmierczak K.M."/>
            <person name="Andrzejewski T.M."/>
            <person name="Davidsen T.M."/>
            <person name="Wayne K.J."/>
            <person name="Tettelin H."/>
            <person name="Glass J.I."/>
            <person name="Rusch D."/>
            <person name="Podicherti R."/>
            <person name="Tsui H.-C.T."/>
            <person name="Winkler M.E."/>
        </authorList>
    </citation>
    <scope>NUCLEOTIDE SEQUENCE</scope>
</reference>
<dbReference type="EMBL" id="UINC01013882">
    <property type="protein sequence ID" value="SVA59640.1"/>
    <property type="molecule type" value="Genomic_DNA"/>
</dbReference>